<evidence type="ECO:0000256" key="3">
    <source>
        <dbReference type="ARBA" id="ARBA00022475"/>
    </source>
</evidence>
<dbReference type="AlphaFoldDB" id="A0A7W3MWM9"/>
<evidence type="ECO:0000256" key="5">
    <source>
        <dbReference type="ARBA" id="ARBA00022741"/>
    </source>
</evidence>
<keyword evidence="4 10" id="KW-0812">Transmembrane</keyword>
<keyword evidence="8 10" id="KW-1133">Transmembrane helix</keyword>
<organism evidence="11 12">
    <name type="scientific">Thermomonospora cellulosilytica</name>
    <dbReference type="NCBI Taxonomy" id="1411118"/>
    <lineage>
        <taxon>Bacteria</taxon>
        <taxon>Bacillati</taxon>
        <taxon>Actinomycetota</taxon>
        <taxon>Actinomycetes</taxon>
        <taxon>Streptosporangiales</taxon>
        <taxon>Thermomonosporaceae</taxon>
        <taxon>Thermomonospora</taxon>
    </lineage>
</organism>
<dbReference type="PANTHER" id="PTHR40765:SF2">
    <property type="entry name" value="ESX-2 SECRETION SYSTEM ATPASE ECCB2"/>
    <property type="match status" value="1"/>
</dbReference>
<evidence type="ECO:0000256" key="2">
    <source>
        <dbReference type="ARBA" id="ARBA00008149"/>
    </source>
</evidence>
<dbReference type="Gene3D" id="3.30.2390.20">
    <property type="entry name" value="Type VII secretion system EccB, repeat 1 domain"/>
    <property type="match status" value="1"/>
</dbReference>
<keyword evidence="3" id="KW-1003">Cell membrane</keyword>
<comment type="subcellular location">
    <subcellularLocation>
        <location evidence="1">Cell membrane</location>
        <topology evidence="1">Single-pass membrane protein</topology>
    </subcellularLocation>
</comment>
<keyword evidence="5" id="KW-0547">Nucleotide-binding</keyword>
<name>A0A7W3MWM9_9ACTN</name>
<feature type="transmembrane region" description="Helical" evidence="10">
    <location>
        <begin position="42"/>
        <end position="61"/>
    </location>
</feature>
<dbReference type="RefSeq" id="WP_182705006.1">
    <property type="nucleotide sequence ID" value="NZ_JACJII010000001.1"/>
</dbReference>
<dbReference type="InterPro" id="IPR007795">
    <property type="entry name" value="T7SS_EccB"/>
</dbReference>
<accession>A0A7W3MWM9</accession>
<dbReference type="GO" id="GO:0005576">
    <property type="term" value="C:extracellular region"/>
    <property type="evidence" value="ECO:0007669"/>
    <property type="project" value="TreeGrafter"/>
</dbReference>
<dbReference type="GO" id="GO:0005524">
    <property type="term" value="F:ATP binding"/>
    <property type="evidence" value="ECO:0007669"/>
    <property type="project" value="UniProtKB-KW"/>
</dbReference>
<dbReference type="GO" id="GO:0005886">
    <property type="term" value="C:plasma membrane"/>
    <property type="evidence" value="ECO:0007669"/>
    <property type="project" value="UniProtKB-SubCell"/>
</dbReference>
<dbReference type="Proteomes" id="UP000539313">
    <property type="component" value="Unassembled WGS sequence"/>
</dbReference>
<keyword evidence="12" id="KW-1185">Reference proteome</keyword>
<proteinExistence type="inferred from homology"/>
<evidence type="ECO:0000313" key="12">
    <source>
        <dbReference type="Proteomes" id="UP000539313"/>
    </source>
</evidence>
<evidence type="ECO:0000256" key="7">
    <source>
        <dbReference type="ARBA" id="ARBA00022840"/>
    </source>
</evidence>
<dbReference type="PANTHER" id="PTHR40765">
    <property type="entry name" value="ESX-2 SECRETION SYSTEM ATPASE ECCB2"/>
    <property type="match status" value="1"/>
</dbReference>
<dbReference type="Gene3D" id="2.40.50.910">
    <property type="entry name" value="Type VII secretion system EccB, repeat 3 domain"/>
    <property type="match status" value="1"/>
</dbReference>
<keyword evidence="9 10" id="KW-0472">Membrane</keyword>
<dbReference type="InterPro" id="IPR044857">
    <property type="entry name" value="T7SS_EccB_R1"/>
</dbReference>
<dbReference type="EMBL" id="JACJII010000001">
    <property type="protein sequence ID" value="MBA9003172.1"/>
    <property type="molecule type" value="Genomic_DNA"/>
</dbReference>
<dbReference type="NCBIfam" id="TIGR03919">
    <property type="entry name" value="T7SS_EccB"/>
    <property type="match status" value="1"/>
</dbReference>
<evidence type="ECO:0000256" key="8">
    <source>
        <dbReference type="ARBA" id="ARBA00022989"/>
    </source>
</evidence>
<evidence type="ECO:0000256" key="10">
    <source>
        <dbReference type="SAM" id="Phobius"/>
    </source>
</evidence>
<dbReference type="GO" id="GO:0016787">
    <property type="term" value="F:hydrolase activity"/>
    <property type="evidence" value="ECO:0007669"/>
    <property type="project" value="UniProtKB-KW"/>
</dbReference>
<evidence type="ECO:0000256" key="6">
    <source>
        <dbReference type="ARBA" id="ARBA00022801"/>
    </source>
</evidence>
<keyword evidence="7" id="KW-0067">ATP-binding</keyword>
<evidence type="ECO:0000256" key="1">
    <source>
        <dbReference type="ARBA" id="ARBA00004162"/>
    </source>
</evidence>
<comment type="caution">
    <text evidence="11">The sequence shown here is derived from an EMBL/GenBank/DDBJ whole genome shotgun (WGS) entry which is preliminary data.</text>
</comment>
<protein>
    <submittedName>
        <fullName evidence="11">Type VII secretion protein EccB</fullName>
    </submittedName>
</protein>
<gene>
    <name evidence="11" type="ORF">HNR21_002054</name>
</gene>
<sequence>MQTRKDLLQAHRLSTQRASLALILGQPDNPELPMRRINVSTFAGVMITVLVMAVFGIFGILRPGGATNLRQAGMLIIEKETGARYVWCEDGKLCPVANYVSARLMAGADSKSRRTVSRNSLDDFPRGPLIGISGAPNTLPDAKQLVRTPWSACVRAVDNATLGHVSTVSLVVGSQVGGRSLRDDQAVLIRSADQPWLIWKNRRLRVDPDVVTALDPNPAQISGKWLNALPAGPDYRAPAIPALGQEVTGPGGRPAKVGQLYSVVIGSNTNYYVQLADGIAPISEIEKELLRADPDSRRAYGDLPVQEGQLDPATINTTPKSVRQVTNPELAGRPPQIVSYSDRTPLCSVYDDPSGNSGGRVTLDGALPDPPQTVAAVGVDQLVFPPGGAALVGAMSAPGKAAAIRNHYLVTEGMRFALKDAETAGKLGYDVSRAVPVPTSLLNLIPEGPVLDPDAAARELSAGPR</sequence>
<evidence type="ECO:0000313" key="11">
    <source>
        <dbReference type="EMBL" id="MBA9003172.1"/>
    </source>
</evidence>
<keyword evidence="6" id="KW-0378">Hydrolase</keyword>
<dbReference type="InterPro" id="IPR042485">
    <property type="entry name" value="T7SS_EccB_R3"/>
</dbReference>
<comment type="similarity">
    <text evidence="2">Belongs to the EccB family.</text>
</comment>
<evidence type="ECO:0000256" key="9">
    <source>
        <dbReference type="ARBA" id="ARBA00023136"/>
    </source>
</evidence>
<reference evidence="11 12" key="1">
    <citation type="submission" date="2020-08" db="EMBL/GenBank/DDBJ databases">
        <title>Sequencing the genomes of 1000 actinobacteria strains.</title>
        <authorList>
            <person name="Klenk H.-P."/>
        </authorList>
    </citation>
    <scope>NUCLEOTIDE SEQUENCE [LARGE SCALE GENOMIC DNA]</scope>
    <source>
        <strain evidence="11 12">DSM 45823</strain>
    </source>
</reference>
<evidence type="ECO:0000256" key="4">
    <source>
        <dbReference type="ARBA" id="ARBA00022692"/>
    </source>
</evidence>
<dbReference type="Pfam" id="PF05108">
    <property type="entry name" value="T7SS_ESX1_EccB"/>
    <property type="match status" value="1"/>
</dbReference>